<keyword evidence="17" id="KW-1185">Reference proteome</keyword>
<keyword evidence="6 12" id="KW-0560">Oxidoreductase</keyword>
<dbReference type="PROSITE" id="PS00090">
    <property type="entry name" value="NITROGENASE_1_2"/>
    <property type="match status" value="1"/>
</dbReference>
<keyword evidence="5" id="KW-0067">ATP-binding</keyword>
<evidence type="ECO:0000256" key="6">
    <source>
        <dbReference type="ARBA" id="ARBA00023002"/>
    </source>
</evidence>
<dbReference type="NCBIfam" id="TIGR01862">
    <property type="entry name" value="N2-ase-Ialpha"/>
    <property type="match status" value="1"/>
</dbReference>
<keyword evidence="3 12" id="KW-0479">Metal-binding</keyword>
<comment type="cofactor">
    <cofactor evidence="1">
        <name>[8Fe-7S] cluster</name>
        <dbReference type="ChEBI" id="CHEBI:21143"/>
    </cofactor>
</comment>
<sequence>MALKLLKCDESIPEREKHVYIKEKGEDTTQFLPLSNIETIPGSLSERGCSYCGAKLVIGGVLKDTIQMIHGPIGCSYDTWHTKRYPSDNGNFQLKYAWSSDMKESHIVFGGEKQLKKSMLEAFAEFPEIKRMIVYTTCATALIGDDIRAVVKDVEKQLGDVDIFCVECPGFAGVSQSKGHHVLNIGWVNEKVGTLEPEITSPYTMNVIGDYNIQGDTFVLEKYMEKMGVQIIAHFTGNGTYDSLRGMHRAQLNVTNCARSAGYIANELKNRYGIPRLDVDTWGFDYCKEALRKIGAFFGIEDRAEALIAEEVAKYESKLAWYKERLKGKKVCIWTGGPRLWHWTKALEDDLGMQVVAMSSKFGHQEDFEKVIARGQEGTIYIDDGNELEFFEVLEIVKPDLVLTGPRVGALVKKLHLPYVNGHGYHNGPYMGFEGAVNMARDMYNAISSPLMKFAAIDIREDEKQKDISSQENDKTLKEKSEEIINGILNKTADIFSVEQVVLETPADKSFDPNTNILMPEPSYTPTPEENRKLLESEVQQSAESVDITLTEAIAAHENSKLETQLLLPHANEKLPQWQQIVEKLTDFSEQFPEYLGKFFNEYQLPIFYFASIIAATIAVKIVLAVLNVINEIPQLHLVFELTGIGYAIWFVFRYLLKASTRQELAAQIRSIQKEIMPKASRP</sequence>
<keyword evidence="13" id="KW-1133">Transmembrane helix</keyword>
<evidence type="ECO:0000256" key="7">
    <source>
        <dbReference type="ARBA" id="ARBA00023004"/>
    </source>
</evidence>
<dbReference type="InterPro" id="IPR025564">
    <property type="entry name" value="CAAD_dom"/>
</dbReference>
<keyword evidence="7 12" id="KW-0408">Iron</keyword>
<evidence type="ECO:0000259" key="14">
    <source>
        <dbReference type="Pfam" id="PF00148"/>
    </source>
</evidence>
<keyword evidence="13" id="KW-0472">Membrane</keyword>
<evidence type="ECO:0000256" key="4">
    <source>
        <dbReference type="ARBA" id="ARBA00022741"/>
    </source>
</evidence>
<dbReference type="InterPro" id="IPR000510">
    <property type="entry name" value="Nase/OxRdtase_comp1"/>
</dbReference>
<dbReference type="GO" id="GO:0005524">
    <property type="term" value="F:ATP binding"/>
    <property type="evidence" value="ECO:0007669"/>
    <property type="project" value="UniProtKB-KW"/>
</dbReference>
<dbReference type="PROSITE" id="PS00699">
    <property type="entry name" value="NITROGENASE_1_1"/>
    <property type="match status" value="1"/>
</dbReference>
<dbReference type="RefSeq" id="WP_016867620.1">
    <property type="nucleotide sequence ID" value="NZ_CAWNVR010000705.1"/>
</dbReference>
<evidence type="ECO:0000256" key="3">
    <source>
        <dbReference type="ARBA" id="ARBA00022723"/>
    </source>
</evidence>
<feature type="transmembrane region" description="Helical" evidence="13">
    <location>
        <begin position="607"/>
        <end position="630"/>
    </location>
</feature>
<evidence type="ECO:0000256" key="10">
    <source>
        <dbReference type="ARBA" id="ARBA00047967"/>
    </source>
</evidence>
<name>A0A2N6K7X1_FISMU</name>
<dbReference type="Gene3D" id="3.40.50.1980">
    <property type="entry name" value="Nitrogenase molybdenum iron protein domain"/>
    <property type="match status" value="3"/>
</dbReference>
<dbReference type="Proteomes" id="UP000235036">
    <property type="component" value="Unassembled WGS sequence"/>
</dbReference>
<organism evidence="16 17">
    <name type="scientific">Fischerella muscicola CCMEE 5323</name>
    <dbReference type="NCBI Taxonomy" id="2019572"/>
    <lineage>
        <taxon>Bacteria</taxon>
        <taxon>Bacillati</taxon>
        <taxon>Cyanobacteriota</taxon>
        <taxon>Cyanophyceae</taxon>
        <taxon>Nostocales</taxon>
        <taxon>Hapalosiphonaceae</taxon>
        <taxon>Fischerella</taxon>
    </lineage>
</organism>
<evidence type="ECO:0000256" key="1">
    <source>
        <dbReference type="ARBA" id="ARBA00001919"/>
    </source>
</evidence>
<dbReference type="EC" id="1.18.6.1" evidence="12"/>
<keyword evidence="13" id="KW-0812">Transmembrane</keyword>
<dbReference type="PANTHER" id="PTHR43457:SF1">
    <property type="entry name" value="NITROGENASE MOLYBDENUM-IRON PROTEIN ALPHA CHAIN"/>
    <property type="match status" value="1"/>
</dbReference>
<accession>A0A2N6K7X1</accession>
<feature type="transmembrane region" description="Helical" evidence="13">
    <location>
        <begin position="636"/>
        <end position="657"/>
    </location>
</feature>
<dbReference type="InterPro" id="IPR005974">
    <property type="entry name" value="Nase_asu"/>
</dbReference>
<keyword evidence="4" id="KW-0547">Nucleotide-binding</keyword>
<evidence type="ECO:0000259" key="15">
    <source>
        <dbReference type="Pfam" id="PF14159"/>
    </source>
</evidence>
<protein>
    <recommendedName>
        <fullName evidence="12">Nitrogenase protein alpha chain</fullName>
        <ecNumber evidence="12">1.18.6.1</ecNumber>
    </recommendedName>
</protein>
<dbReference type="AlphaFoldDB" id="A0A2N6K7X1"/>
<evidence type="ECO:0000256" key="12">
    <source>
        <dbReference type="RuleBase" id="RU004022"/>
    </source>
</evidence>
<comment type="caution">
    <text evidence="16">The sequence shown here is derived from an EMBL/GenBank/DDBJ whole genome shotgun (WGS) entry which is preliminary data.</text>
</comment>
<proteinExistence type="inferred from homology"/>
<evidence type="ECO:0000313" key="16">
    <source>
        <dbReference type="EMBL" id="PLZ93526.1"/>
    </source>
</evidence>
<dbReference type="NCBIfam" id="TIGR01284">
    <property type="entry name" value="alt_nitrog_alph"/>
    <property type="match status" value="1"/>
</dbReference>
<feature type="domain" description="Cyanobacterial aminoacyl-tRNA synthetase CAAD" evidence="15">
    <location>
        <begin position="594"/>
        <end position="677"/>
    </location>
</feature>
<dbReference type="Pfam" id="PF14159">
    <property type="entry name" value="CAAD"/>
    <property type="match status" value="1"/>
</dbReference>
<dbReference type="InterPro" id="IPR010143">
    <property type="entry name" value="Nase_comp1_asu"/>
</dbReference>
<reference evidence="16 17" key="1">
    <citation type="submission" date="2017-08" db="EMBL/GenBank/DDBJ databases">
        <title>Genomes of Fischerella (Mastigocladus) sp. strains.</title>
        <authorList>
            <person name="Miller S.R."/>
        </authorList>
    </citation>
    <scope>NUCLEOTIDE SEQUENCE [LARGE SCALE GENOMIC DNA]</scope>
    <source>
        <strain evidence="16 17">CCMEE 5323</strain>
    </source>
</reference>
<dbReference type="InterPro" id="IPR000318">
    <property type="entry name" value="Nase_comp1_CS"/>
</dbReference>
<dbReference type="SUPFAM" id="SSF53807">
    <property type="entry name" value="Helical backbone' metal receptor"/>
    <property type="match status" value="1"/>
</dbReference>
<gene>
    <name evidence="16" type="primary">vnfD</name>
    <name evidence="16" type="ORF">CEN44_03020</name>
</gene>
<evidence type="ECO:0000256" key="9">
    <source>
        <dbReference type="ARBA" id="ARBA00023231"/>
    </source>
</evidence>
<comment type="subcellular location">
    <subcellularLocation>
        <location evidence="2">Membrane</location>
        <topology evidence="2">Multi-pass membrane protein</topology>
    </subcellularLocation>
</comment>
<dbReference type="GO" id="GO:0051212">
    <property type="term" value="F:vanadium ion binding"/>
    <property type="evidence" value="ECO:0007669"/>
    <property type="project" value="InterPro"/>
</dbReference>
<dbReference type="PANTHER" id="PTHR43457">
    <property type="entry name" value="NITROGENASE MOLYBDENUM-IRON PROTEIN ALPHA CHAIN"/>
    <property type="match status" value="1"/>
</dbReference>
<evidence type="ECO:0000256" key="8">
    <source>
        <dbReference type="ARBA" id="ARBA00023014"/>
    </source>
</evidence>
<evidence type="ECO:0000256" key="2">
    <source>
        <dbReference type="ARBA" id="ARBA00004141"/>
    </source>
</evidence>
<dbReference type="GO" id="GO:0016163">
    <property type="term" value="F:nitrogenase activity"/>
    <property type="evidence" value="ECO:0007669"/>
    <property type="project" value="UniProtKB-EC"/>
</dbReference>
<evidence type="ECO:0000256" key="5">
    <source>
        <dbReference type="ARBA" id="ARBA00022840"/>
    </source>
</evidence>
<dbReference type="Pfam" id="PF00148">
    <property type="entry name" value="Oxidored_nitro"/>
    <property type="match status" value="1"/>
</dbReference>
<dbReference type="GO" id="GO:0051536">
    <property type="term" value="F:iron-sulfur cluster binding"/>
    <property type="evidence" value="ECO:0007669"/>
    <property type="project" value="UniProtKB-KW"/>
</dbReference>
<comment type="catalytic activity">
    <reaction evidence="10 12">
        <text>N2 + 8 reduced [2Fe-2S]-[ferredoxin] + 16 ATP + 16 H2O = H2 + 8 oxidized [2Fe-2S]-[ferredoxin] + 2 NH4(+) + 16 ADP + 16 phosphate + 6 H(+)</text>
        <dbReference type="Rhea" id="RHEA:21448"/>
        <dbReference type="Rhea" id="RHEA-COMP:10000"/>
        <dbReference type="Rhea" id="RHEA-COMP:10001"/>
        <dbReference type="ChEBI" id="CHEBI:15377"/>
        <dbReference type="ChEBI" id="CHEBI:15378"/>
        <dbReference type="ChEBI" id="CHEBI:17997"/>
        <dbReference type="ChEBI" id="CHEBI:18276"/>
        <dbReference type="ChEBI" id="CHEBI:28938"/>
        <dbReference type="ChEBI" id="CHEBI:30616"/>
        <dbReference type="ChEBI" id="CHEBI:33737"/>
        <dbReference type="ChEBI" id="CHEBI:33738"/>
        <dbReference type="ChEBI" id="CHEBI:43474"/>
        <dbReference type="ChEBI" id="CHEBI:456216"/>
        <dbReference type="EC" id="1.18.6.1"/>
    </reaction>
</comment>
<evidence type="ECO:0000256" key="13">
    <source>
        <dbReference type="SAM" id="Phobius"/>
    </source>
</evidence>
<evidence type="ECO:0000256" key="11">
    <source>
        <dbReference type="RuleBase" id="RU004021"/>
    </source>
</evidence>
<keyword evidence="8" id="KW-0411">Iron-sulfur</keyword>
<evidence type="ECO:0000313" key="17">
    <source>
        <dbReference type="Proteomes" id="UP000235036"/>
    </source>
</evidence>
<keyword evidence="9 11" id="KW-0535">Nitrogen fixation</keyword>
<comment type="similarity">
    <text evidence="11">Belongs to the NifD/NifK/NifE/NifN family.</text>
</comment>
<dbReference type="GO" id="GO:0016020">
    <property type="term" value="C:membrane"/>
    <property type="evidence" value="ECO:0007669"/>
    <property type="project" value="UniProtKB-SubCell"/>
</dbReference>
<dbReference type="NCBIfam" id="TIGR01860">
    <property type="entry name" value="VNFD"/>
    <property type="match status" value="1"/>
</dbReference>
<dbReference type="CDD" id="cd01977">
    <property type="entry name" value="Nitrogenase_VFe_alpha"/>
    <property type="match status" value="1"/>
</dbReference>
<feature type="domain" description="Nitrogenase/oxidoreductase component 1" evidence="14">
    <location>
        <begin position="49"/>
        <end position="447"/>
    </location>
</feature>
<dbReference type="EMBL" id="NRQW01000065">
    <property type="protein sequence ID" value="PLZ93526.1"/>
    <property type="molecule type" value="Genomic_DNA"/>
</dbReference>
<dbReference type="InterPro" id="IPR010142">
    <property type="entry name" value="Nase_V-Fe_asu"/>
</dbReference>